<reference evidence="2" key="1">
    <citation type="submission" date="2022-03" db="EMBL/GenBank/DDBJ databases">
        <authorList>
            <person name="Legras J.-L."/>
            <person name="Devillers H."/>
            <person name="Grondin C."/>
        </authorList>
    </citation>
    <scope>NUCLEOTIDE SEQUENCE</scope>
    <source>
        <strain evidence="2">CLIB 1423</strain>
    </source>
</reference>
<dbReference type="Proteomes" id="UP000837801">
    <property type="component" value="Unassembled WGS sequence"/>
</dbReference>
<dbReference type="EMBL" id="CAKXYY010000018">
    <property type="protein sequence ID" value="CAH2354755.1"/>
    <property type="molecule type" value="Genomic_DNA"/>
</dbReference>
<feature type="compositionally biased region" description="Polar residues" evidence="1">
    <location>
        <begin position="81"/>
        <end position="92"/>
    </location>
</feature>
<feature type="compositionally biased region" description="Low complexity" evidence="1">
    <location>
        <begin position="65"/>
        <end position="80"/>
    </location>
</feature>
<feature type="compositionally biased region" description="Polar residues" evidence="1">
    <location>
        <begin position="12"/>
        <end position="24"/>
    </location>
</feature>
<proteinExistence type="predicted"/>
<feature type="region of interest" description="Disordered" evidence="1">
    <location>
        <begin position="219"/>
        <end position="258"/>
    </location>
</feature>
<keyword evidence="3" id="KW-1185">Reference proteome</keyword>
<evidence type="ECO:0000313" key="2">
    <source>
        <dbReference type="EMBL" id="CAH2354755.1"/>
    </source>
</evidence>
<sequence>MSNPPSTPPRLRNSSQAVFHTTFRTPKTPKSSGSKGKEIPFVTPSSSTKKPKGLFVTPRKHQQHQQHQQHQSHQSQSSSSNFLQLPSSSNHGFASLMPITPEVTPLRSPNRSTRKKRIHVDEITPDNPVQKLSRASESISDFSFGLLLPAPSTIGMGRKIPSPTIKSAPLNSSPTLDSDFFANIAHEEDVEDYPSPSSSPFLLKNNNLSFMPPIDYEHIQSSPTKAAPPPLALPATAPGPVRGTSISKSKFNTPKLPQSHILTTPKLMQTPKMPQTPVGQLIDEDIVYKWHGKSFNSDYSTDDEAHYRDNIETEDVENPFVSPSTHQLPQFKPPFTPKSKSQSNVDYSTHMELVNNRTGERSIVALSHEQASIKPKRLDFSSFK</sequence>
<organism evidence="2 3">
    <name type="scientific">[Candida] railenensis</name>
    <dbReference type="NCBI Taxonomy" id="45579"/>
    <lineage>
        <taxon>Eukaryota</taxon>
        <taxon>Fungi</taxon>
        <taxon>Dikarya</taxon>
        <taxon>Ascomycota</taxon>
        <taxon>Saccharomycotina</taxon>
        <taxon>Pichiomycetes</taxon>
        <taxon>Debaryomycetaceae</taxon>
        <taxon>Kurtzmaniella</taxon>
    </lineage>
</organism>
<evidence type="ECO:0000256" key="1">
    <source>
        <dbReference type="SAM" id="MobiDB-lite"/>
    </source>
</evidence>
<protein>
    <submittedName>
        <fullName evidence="2">Uncharacterized protein</fullName>
    </submittedName>
</protein>
<accession>A0A9P0QUG6</accession>
<comment type="caution">
    <text evidence="2">The sequence shown here is derived from an EMBL/GenBank/DDBJ whole genome shotgun (WGS) entry which is preliminary data.</text>
</comment>
<evidence type="ECO:0000313" key="3">
    <source>
        <dbReference type="Proteomes" id="UP000837801"/>
    </source>
</evidence>
<dbReference type="OrthoDB" id="3997968at2759"/>
<dbReference type="AlphaFoldDB" id="A0A9P0QUG6"/>
<gene>
    <name evidence="2" type="ORF">CLIB1423_18S02960</name>
</gene>
<feature type="compositionally biased region" description="Polar residues" evidence="1">
    <location>
        <begin position="244"/>
        <end position="258"/>
    </location>
</feature>
<feature type="compositionally biased region" description="Low complexity" evidence="1">
    <location>
        <begin position="25"/>
        <end position="34"/>
    </location>
</feature>
<name>A0A9P0QUG6_9ASCO</name>
<feature type="region of interest" description="Disordered" evidence="1">
    <location>
        <begin position="321"/>
        <end position="344"/>
    </location>
</feature>
<feature type="region of interest" description="Disordered" evidence="1">
    <location>
        <begin position="1"/>
        <end position="131"/>
    </location>
</feature>